<dbReference type="Proteomes" id="UP000887580">
    <property type="component" value="Unplaced"/>
</dbReference>
<name>A0AC35FBJ1_9BILA</name>
<dbReference type="WBParaSite" id="PS1159_v2.g15409.t2">
    <property type="protein sequence ID" value="PS1159_v2.g15409.t2"/>
    <property type="gene ID" value="PS1159_v2.g15409"/>
</dbReference>
<reference evidence="2" key="1">
    <citation type="submission" date="2022-11" db="UniProtKB">
        <authorList>
            <consortium name="WormBaseParasite"/>
        </authorList>
    </citation>
    <scope>IDENTIFICATION</scope>
</reference>
<proteinExistence type="predicted"/>
<accession>A0AC35FBJ1</accession>
<protein>
    <submittedName>
        <fullName evidence="2">SCP domain-containing protein</fullName>
    </submittedName>
</protein>
<evidence type="ECO:0000313" key="1">
    <source>
        <dbReference type="Proteomes" id="UP000887580"/>
    </source>
</evidence>
<sequence length="443" mass="48203">MALHCCNKIWVFIIVIFLIIVENVFAATFGCSTGQTDDFRNVALSVHRQYRQLLAQGKAPNKCGQLPQAKNYYEINWDCALETDAKAWSDACNYAYKSGATQAMTMDACNYAYKSGATQAMTMGSASSPADAIKKLMIQMANTPITNGATPDTYNNANNDWNRVINYKVLAVGCASKLCSGMYYTVCHYDKPAFSNEKLYEKGTNCVTDSDCTTLLESTCKNGLCIAPPKPDETINTVCPSNPSMNDYARDQLVKWHNYYRALVIKGNEPAAGGRKAPKGKNMYKIKYSCAIETNAQNYANTCPYPTHSLSTARPGWGENMAHISTGTIGESMAKSVQLYYSELLSPGMADLVTNIVTFPGDMGAGHYTQVVWGNTYEIGCGGKKCPDGYWHLVCQYNVAGNWNNTAVYQVATTGPGGCATDADCTTQAADTCSTSDGLCNRV</sequence>
<evidence type="ECO:0000313" key="2">
    <source>
        <dbReference type="WBParaSite" id="PS1159_v2.g15409.t2"/>
    </source>
</evidence>
<organism evidence="1 2">
    <name type="scientific">Panagrolaimus sp. PS1159</name>
    <dbReference type="NCBI Taxonomy" id="55785"/>
    <lineage>
        <taxon>Eukaryota</taxon>
        <taxon>Metazoa</taxon>
        <taxon>Ecdysozoa</taxon>
        <taxon>Nematoda</taxon>
        <taxon>Chromadorea</taxon>
        <taxon>Rhabditida</taxon>
        <taxon>Tylenchina</taxon>
        <taxon>Panagrolaimomorpha</taxon>
        <taxon>Panagrolaimoidea</taxon>
        <taxon>Panagrolaimidae</taxon>
        <taxon>Panagrolaimus</taxon>
    </lineage>
</organism>